<accession>A0A895YLX5</accession>
<gene>
    <name evidence="9" type="ORF">JQS43_09455</name>
</gene>
<proteinExistence type="inferred from homology"/>
<comment type="function">
    <text evidence="5">Required for the activity of the biotin synthase BioB.</text>
</comment>
<comment type="similarity">
    <text evidence="6">Belongs to the BsaP family.</text>
</comment>
<keyword evidence="3" id="KW-0093">Biotin biosynthesis</keyword>
<evidence type="ECO:0000256" key="6">
    <source>
        <dbReference type="ARBA" id="ARBA00093780"/>
    </source>
</evidence>
<sequence>MNEVTRAEATAAARWCGRCGEPESGAPHPGCAAALTLEPPRFCTACRRRMKVQVLPGGWRASCVAHGELTGA</sequence>
<dbReference type="RefSeq" id="WP_239678694.1">
    <property type="nucleotide sequence ID" value="NZ_CP070499.1"/>
</dbReference>
<evidence type="ECO:0000256" key="4">
    <source>
        <dbReference type="ARBA" id="ARBA00023004"/>
    </source>
</evidence>
<protein>
    <recommendedName>
        <fullName evidence="7">Biotin synthase auxiliary protein</fullName>
    </recommendedName>
</protein>
<dbReference type="InterPro" id="IPR058605">
    <property type="entry name" value="BsaP_C"/>
</dbReference>
<evidence type="ECO:0000256" key="5">
    <source>
        <dbReference type="ARBA" id="ARBA00093761"/>
    </source>
</evidence>
<dbReference type="Pfam" id="PF26519">
    <property type="entry name" value="BsaP"/>
    <property type="match status" value="1"/>
</dbReference>
<comment type="cofactor">
    <cofactor evidence="1">
        <name>iron-sulfur cluster</name>
        <dbReference type="ChEBI" id="CHEBI:30408"/>
    </cofactor>
</comment>
<evidence type="ECO:0000256" key="1">
    <source>
        <dbReference type="ARBA" id="ARBA00001915"/>
    </source>
</evidence>
<dbReference type="AlphaFoldDB" id="A0A895YLX5"/>
<keyword evidence="2" id="KW-0479">Metal-binding</keyword>
<dbReference type="EMBL" id="CP070499">
    <property type="protein sequence ID" value="QSB16479.1"/>
    <property type="molecule type" value="Genomic_DNA"/>
</dbReference>
<organism evidence="9 10">
    <name type="scientific">Natronosporangium hydrolyticum</name>
    <dbReference type="NCBI Taxonomy" id="2811111"/>
    <lineage>
        <taxon>Bacteria</taxon>
        <taxon>Bacillati</taxon>
        <taxon>Actinomycetota</taxon>
        <taxon>Actinomycetes</taxon>
        <taxon>Micromonosporales</taxon>
        <taxon>Micromonosporaceae</taxon>
        <taxon>Natronosporangium</taxon>
    </lineage>
</organism>
<name>A0A895YLX5_9ACTN</name>
<keyword evidence="4" id="KW-0408">Iron</keyword>
<evidence type="ECO:0000259" key="8">
    <source>
        <dbReference type="Pfam" id="PF26519"/>
    </source>
</evidence>
<dbReference type="KEGG" id="nhy:JQS43_09455"/>
<keyword evidence="10" id="KW-1185">Reference proteome</keyword>
<evidence type="ECO:0000256" key="2">
    <source>
        <dbReference type="ARBA" id="ARBA00022723"/>
    </source>
</evidence>
<dbReference type="Proteomes" id="UP000662857">
    <property type="component" value="Chromosome"/>
</dbReference>
<evidence type="ECO:0000313" key="10">
    <source>
        <dbReference type="Proteomes" id="UP000662857"/>
    </source>
</evidence>
<reference evidence="9" key="1">
    <citation type="submission" date="2021-02" db="EMBL/GenBank/DDBJ databases">
        <title>Natrosporangium hydrolyticum gen. nov., sp. nov, a haloalkaliphilic actinobacterium from a soda solonchak soil.</title>
        <authorList>
            <person name="Sorokin D.Y."/>
            <person name="Khijniak T.V."/>
            <person name="Zakharycheva A.P."/>
            <person name="Boueva O.V."/>
            <person name="Ariskina E.V."/>
            <person name="Hahnke R.L."/>
            <person name="Bunk B."/>
            <person name="Sproer C."/>
            <person name="Schumann P."/>
            <person name="Evtushenko L.I."/>
            <person name="Kublanov I.V."/>
        </authorList>
    </citation>
    <scope>NUCLEOTIDE SEQUENCE</scope>
    <source>
        <strain evidence="9">DSM 106523</strain>
    </source>
</reference>
<evidence type="ECO:0000256" key="3">
    <source>
        <dbReference type="ARBA" id="ARBA00022756"/>
    </source>
</evidence>
<evidence type="ECO:0000313" key="9">
    <source>
        <dbReference type="EMBL" id="QSB16479.1"/>
    </source>
</evidence>
<evidence type="ECO:0000256" key="7">
    <source>
        <dbReference type="ARBA" id="ARBA00093796"/>
    </source>
</evidence>
<feature type="domain" description="Biotin synthase auxiliary protein C-terminal" evidence="8">
    <location>
        <begin position="50"/>
        <end position="70"/>
    </location>
</feature>